<evidence type="ECO:0000256" key="8">
    <source>
        <dbReference type="ARBA" id="ARBA00023159"/>
    </source>
</evidence>
<comment type="subunit">
    <text evidence="14">Homodimer. Interacts with AICDA and GADD45A.</text>
</comment>
<evidence type="ECO:0000256" key="12">
    <source>
        <dbReference type="ARBA" id="ARBA00052915"/>
    </source>
</evidence>
<dbReference type="FunFam" id="3.40.470.10:FF:000002">
    <property type="entry name" value="G/T mismatch-specific thymine DNA glycosylase"/>
    <property type="match status" value="1"/>
</dbReference>
<dbReference type="InterPro" id="IPR005122">
    <property type="entry name" value="Uracil-DNA_glycosylase-like"/>
</dbReference>
<dbReference type="GO" id="GO:0040029">
    <property type="term" value="P:epigenetic regulation of gene expression"/>
    <property type="evidence" value="ECO:0007669"/>
    <property type="project" value="UniProtKB-ARBA"/>
</dbReference>
<dbReference type="SMART" id="SM00384">
    <property type="entry name" value="AT_hook"/>
    <property type="match status" value="3"/>
</dbReference>
<dbReference type="AlphaFoldDB" id="A0A1B6D7X9"/>
<feature type="compositionally biased region" description="Basic residues" evidence="18">
    <location>
        <begin position="484"/>
        <end position="493"/>
    </location>
</feature>
<evidence type="ECO:0000256" key="16">
    <source>
        <dbReference type="ARBA" id="ARBA00071248"/>
    </source>
</evidence>
<evidence type="ECO:0000256" key="15">
    <source>
        <dbReference type="ARBA" id="ARBA00066769"/>
    </source>
</evidence>
<feature type="compositionally biased region" description="Polar residues" evidence="18">
    <location>
        <begin position="651"/>
        <end position="683"/>
    </location>
</feature>
<feature type="compositionally biased region" description="Low complexity" evidence="18">
    <location>
        <begin position="539"/>
        <end position="552"/>
    </location>
</feature>
<dbReference type="InterPro" id="IPR015637">
    <property type="entry name" value="MUG/TDG"/>
</dbReference>
<evidence type="ECO:0000256" key="17">
    <source>
        <dbReference type="ARBA" id="ARBA00083221"/>
    </source>
</evidence>
<keyword evidence="9" id="KW-0804">Transcription</keyword>
<dbReference type="EMBL" id="GEDC01015509">
    <property type="protein sequence ID" value="JAS21789.1"/>
    <property type="molecule type" value="Transcribed_RNA"/>
</dbReference>
<evidence type="ECO:0000256" key="11">
    <source>
        <dbReference type="ARBA" id="ARBA00023242"/>
    </source>
</evidence>
<feature type="domain" description="Uracil-DNA glycosylase-like" evidence="19">
    <location>
        <begin position="208"/>
        <end position="369"/>
    </location>
</feature>
<keyword evidence="10" id="KW-0234">DNA repair</keyword>
<dbReference type="SUPFAM" id="SSF52141">
    <property type="entry name" value="Uracil-DNA glycosylase-like"/>
    <property type="match status" value="1"/>
</dbReference>
<evidence type="ECO:0000256" key="18">
    <source>
        <dbReference type="SAM" id="MobiDB-lite"/>
    </source>
</evidence>
<dbReference type="EC" id="3.2.2.29" evidence="15"/>
<evidence type="ECO:0000256" key="10">
    <source>
        <dbReference type="ARBA" id="ARBA00023204"/>
    </source>
</evidence>
<organism evidence="20">
    <name type="scientific">Clastoptera arizonana</name>
    <name type="common">Arizona spittle bug</name>
    <dbReference type="NCBI Taxonomy" id="38151"/>
    <lineage>
        <taxon>Eukaryota</taxon>
        <taxon>Metazoa</taxon>
        <taxon>Ecdysozoa</taxon>
        <taxon>Arthropoda</taxon>
        <taxon>Hexapoda</taxon>
        <taxon>Insecta</taxon>
        <taxon>Pterygota</taxon>
        <taxon>Neoptera</taxon>
        <taxon>Paraneoptera</taxon>
        <taxon>Hemiptera</taxon>
        <taxon>Auchenorrhyncha</taxon>
        <taxon>Cercopoidea</taxon>
        <taxon>Clastopteridae</taxon>
        <taxon>Clastoptera</taxon>
    </lineage>
</organism>
<dbReference type="GO" id="GO:0003677">
    <property type="term" value="F:DNA binding"/>
    <property type="evidence" value="ECO:0007669"/>
    <property type="project" value="InterPro"/>
</dbReference>
<feature type="compositionally biased region" description="Polar residues" evidence="18">
    <location>
        <begin position="553"/>
        <end position="592"/>
    </location>
</feature>
<reference evidence="20" key="1">
    <citation type="submission" date="2015-12" db="EMBL/GenBank/DDBJ databases">
        <title>De novo transcriptome assembly of four potential Pierce s Disease insect vectors from Arizona vineyards.</title>
        <authorList>
            <person name="Tassone E.E."/>
        </authorList>
    </citation>
    <scope>NUCLEOTIDE SEQUENCE</scope>
</reference>
<dbReference type="GO" id="GO:0006285">
    <property type="term" value="P:base-excision repair, AP site formation"/>
    <property type="evidence" value="ECO:0007669"/>
    <property type="project" value="InterPro"/>
</dbReference>
<comment type="subcellular location">
    <subcellularLocation>
        <location evidence="1">Nucleus</location>
    </subcellularLocation>
</comment>
<proteinExistence type="inferred from homology"/>
<dbReference type="GO" id="GO:0005654">
    <property type="term" value="C:nucleoplasm"/>
    <property type="evidence" value="ECO:0007669"/>
    <property type="project" value="UniProtKB-ARBA"/>
</dbReference>
<dbReference type="InterPro" id="IPR017956">
    <property type="entry name" value="AT_hook_DNA-bd_motif"/>
</dbReference>
<keyword evidence="8" id="KW-0010">Activator</keyword>
<feature type="region of interest" description="Disordered" evidence="18">
    <location>
        <begin position="539"/>
        <end position="683"/>
    </location>
</feature>
<feature type="region of interest" description="Disordered" evidence="18">
    <location>
        <begin position="437"/>
        <end position="495"/>
    </location>
</feature>
<feature type="region of interest" description="Disordered" evidence="18">
    <location>
        <begin position="40"/>
        <end position="101"/>
    </location>
</feature>
<feature type="compositionally biased region" description="Basic and acidic residues" evidence="18">
    <location>
        <begin position="457"/>
        <end position="480"/>
    </location>
</feature>
<dbReference type="InterPro" id="IPR036895">
    <property type="entry name" value="Uracil-DNA_glycosylase-like_sf"/>
</dbReference>
<keyword evidence="5" id="KW-0832">Ubl conjugation</keyword>
<accession>A0A1B6D7X9</accession>
<feature type="non-terminal residue" evidence="20">
    <location>
        <position position="828"/>
    </location>
</feature>
<keyword evidence="7" id="KW-0805">Transcription regulation</keyword>
<keyword evidence="4" id="KW-0378">Hydrolase</keyword>
<protein>
    <recommendedName>
        <fullName evidence="16">G/T mismatch-specific thymine DNA glycosylase</fullName>
        <ecNumber evidence="15">3.2.2.29</ecNumber>
    </recommendedName>
    <alternativeName>
        <fullName evidence="17">Thymine-DNA glycosylase</fullName>
    </alternativeName>
</protein>
<feature type="compositionally biased region" description="Basic residues" evidence="18">
    <location>
        <begin position="76"/>
        <end position="98"/>
    </location>
</feature>
<evidence type="ECO:0000313" key="20">
    <source>
        <dbReference type="EMBL" id="JAS21789.1"/>
    </source>
</evidence>
<keyword evidence="11" id="KW-0539">Nucleus</keyword>
<comment type="similarity">
    <text evidence="13">Belongs to the uracil-DNA glycosylase (UDG) superfamily. TDG/mug family.</text>
</comment>
<dbReference type="GO" id="GO:0032183">
    <property type="term" value="F:SUMO binding"/>
    <property type="evidence" value="ECO:0007669"/>
    <property type="project" value="UniProtKB-ARBA"/>
</dbReference>
<keyword evidence="6" id="KW-0156">Chromatin regulator</keyword>
<evidence type="ECO:0000256" key="4">
    <source>
        <dbReference type="ARBA" id="ARBA00022801"/>
    </source>
</evidence>
<dbReference type="PANTHER" id="PTHR12159:SF9">
    <property type="entry name" value="G_T MISMATCH-SPECIFIC THYMINE DNA GLYCOSYLASE"/>
    <property type="match status" value="1"/>
</dbReference>
<name>A0A1B6D7X9_9HEMI</name>
<evidence type="ECO:0000256" key="2">
    <source>
        <dbReference type="ARBA" id="ARBA00022499"/>
    </source>
</evidence>
<evidence type="ECO:0000256" key="5">
    <source>
        <dbReference type="ARBA" id="ARBA00022843"/>
    </source>
</evidence>
<dbReference type="GO" id="GO:0141016">
    <property type="term" value="F:G/T mismatch-specific thymine-DNA glycosylase activity"/>
    <property type="evidence" value="ECO:0007669"/>
    <property type="project" value="UniProtKB-EC"/>
</dbReference>
<evidence type="ECO:0000256" key="1">
    <source>
        <dbReference type="ARBA" id="ARBA00004123"/>
    </source>
</evidence>
<keyword evidence="2" id="KW-1017">Isopeptide bond</keyword>
<dbReference type="GO" id="GO:0004844">
    <property type="term" value="F:uracil DNA N-glycosylase activity"/>
    <property type="evidence" value="ECO:0007669"/>
    <property type="project" value="TreeGrafter"/>
</dbReference>
<dbReference type="SMART" id="SM00987">
    <property type="entry name" value="UreE_C"/>
    <property type="match status" value="1"/>
</dbReference>
<evidence type="ECO:0000259" key="19">
    <source>
        <dbReference type="SMART" id="SM00986"/>
    </source>
</evidence>
<dbReference type="Pfam" id="PF03167">
    <property type="entry name" value="UDG"/>
    <property type="match status" value="1"/>
</dbReference>
<keyword evidence="3" id="KW-0227">DNA damage</keyword>
<evidence type="ECO:0000256" key="9">
    <source>
        <dbReference type="ARBA" id="ARBA00023163"/>
    </source>
</evidence>
<dbReference type="CDD" id="cd10028">
    <property type="entry name" value="UDG-F2_TDG_MUG"/>
    <property type="match status" value="1"/>
</dbReference>
<evidence type="ECO:0000256" key="7">
    <source>
        <dbReference type="ARBA" id="ARBA00023015"/>
    </source>
</evidence>
<feature type="compositionally biased region" description="Basic and acidic residues" evidence="18">
    <location>
        <begin position="617"/>
        <end position="636"/>
    </location>
</feature>
<feature type="compositionally biased region" description="Low complexity" evidence="18">
    <location>
        <begin position="593"/>
        <end position="602"/>
    </location>
</feature>
<gene>
    <name evidence="20" type="ORF">g.29861</name>
</gene>
<evidence type="ECO:0000256" key="6">
    <source>
        <dbReference type="ARBA" id="ARBA00022853"/>
    </source>
</evidence>
<evidence type="ECO:0000256" key="13">
    <source>
        <dbReference type="ARBA" id="ARBA00061261"/>
    </source>
</evidence>
<dbReference type="SMART" id="SM00986">
    <property type="entry name" value="UDG"/>
    <property type="match status" value="1"/>
</dbReference>
<dbReference type="PANTHER" id="PTHR12159">
    <property type="entry name" value="G/T AND G/U MISMATCH-SPECIFIC DNA GLYCOSYLASE"/>
    <property type="match status" value="1"/>
</dbReference>
<evidence type="ECO:0000256" key="3">
    <source>
        <dbReference type="ARBA" id="ARBA00022763"/>
    </source>
</evidence>
<dbReference type="Gene3D" id="3.40.470.10">
    <property type="entry name" value="Uracil-DNA glycosylase-like domain"/>
    <property type="match status" value="1"/>
</dbReference>
<comment type="catalytic activity">
    <reaction evidence="12">
        <text>Hydrolyzes mismatched double-stranded DNA and polynucleotides, releasing free thymine.</text>
        <dbReference type="EC" id="3.2.2.29"/>
    </reaction>
</comment>
<evidence type="ECO:0000256" key="14">
    <source>
        <dbReference type="ARBA" id="ARBA00064519"/>
    </source>
</evidence>
<sequence>MQVATLFREAATLLGATMEASEGPGLKLPGYTDNMTMLKSEPQDDGYETSGDMEMRGQGDVPKLMGSHPNNNPHQHLPHTHQQPHQHPQHHLHLHSHQHPMQGGSLIKYEMQEDPYSFVDEEQLGNMVSVHCPAVVMQQMPKKRGRKKKIKPEDEQQMNQHGMVYPDNMMNPLMKPLKDPGLKVFKERKKHDRFNGMPEEEVSKRTLPDHLTQNLDIVIIGINPGLFAAYKGHHYAGPGNHFWKCLYLSGLTPEPMTADDDYKLLKVGIGFTNMVERATKGSADLTRKEIKEGSQILLEKLQKFRPKIAVFNGKLIFEVFSGKKDFSFGRQPELVDGTNTYMWVMPSSSARCAQLPRAADKVPFYAALKKFRDYLNGIVPELDEKEIVFTYSKLKNFFEHDVKEEPKDGQLYCGSYNNNNRLGDGLTDLTNSVIKKENGEPLLTEQPKKKRGRPKKIKVEGEQPLSERREKPPKDVDKEGNPIPKKKRGRPKKIKTEVVGNINSEHSNPPSHISNCFSPPNQSPINLCQQNFSQLYNNQSYNQNSSQSPLSNHNYHQSPLQSHGYNQSPQPPSFTHSDLSSEISAAISSDQNLGSHSPGSPSLGPPDFDPPSTLQEDTNKSPSDVKDENNESHMECHFSSPASSKKKGSGLNYQNYEEFSADSEASVQYPQRPSSSFNTKPAVNQDVASKSLSGLESLVDQIPNIGDGEAHHTVVSGEALETTSSAGNSGQYSDDSAYLSDYPRVSHYSPQYSSSNAATSNSYTPSSPSMNFSATSLANSSTTSNHETSGCFSVTSLASNYNSGHTVTSSYHNLMGPPHPMGGHVMES</sequence>